<proteinExistence type="predicted"/>
<evidence type="ECO:0000313" key="1">
    <source>
        <dbReference type="EMBL" id="MEY8038308.1"/>
    </source>
</evidence>
<protein>
    <recommendedName>
        <fullName evidence="3">Transcriptional regulator</fullName>
    </recommendedName>
</protein>
<organism evidence="1 2">
    <name type="scientific">Saccharopolyspora cebuensis</name>
    <dbReference type="NCBI Taxonomy" id="418759"/>
    <lineage>
        <taxon>Bacteria</taxon>
        <taxon>Bacillati</taxon>
        <taxon>Actinomycetota</taxon>
        <taxon>Actinomycetes</taxon>
        <taxon>Pseudonocardiales</taxon>
        <taxon>Pseudonocardiaceae</taxon>
        <taxon>Saccharopolyspora</taxon>
    </lineage>
</organism>
<dbReference type="RefSeq" id="WP_345355975.1">
    <property type="nucleotide sequence ID" value="NZ_BAABII010000002.1"/>
</dbReference>
<keyword evidence="2" id="KW-1185">Reference proteome</keyword>
<accession>A0ABV4CB70</accession>
<comment type="caution">
    <text evidence="1">The sequence shown here is derived from an EMBL/GenBank/DDBJ whole genome shotgun (WGS) entry which is preliminary data.</text>
</comment>
<reference evidence="1 2" key="1">
    <citation type="submission" date="2024-08" db="EMBL/GenBank/DDBJ databases">
        <title>Genome mining of Saccharopolyspora cebuensis PGLac3 from Nigerian medicinal plant.</title>
        <authorList>
            <person name="Ezeobiora C.E."/>
            <person name="Igbokwe N.H."/>
            <person name="Amin D.H."/>
            <person name="Mendie U.E."/>
        </authorList>
    </citation>
    <scope>NUCLEOTIDE SEQUENCE [LARGE SCALE GENOMIC DNA]</scope>
    <source>
        <strain evidence="1 2">PGLac3</strain>
    </source>
</reference>
<dbReference type="EMBL" id="JBGEHV010000003">
    <property type="protein sequence ID" value="MEY8038308.1"/>
    <property type="molecule type" value="Genomic_DNA"/>
</dbReference>
<gene>
    <name evidence="1" type="ORF">AB8O55_02765</name>
</gene>
<evidence type="ECO:0008006" key="3">
    <source>
        <dbReference type="Google" id="ProtNLM"/>
    </source>
</evidence>
<evidence type="ECO:0000313" key="2">
    <source>
        <dbReference type="Proteomes" id="UP001564626"/>
    </source>
</evidence>
<name>A0ABV4CB70_9PSEU</name>
<sequence length="349" mass="37926">MEQAISQALPRAWGLTIEPEARRGDLRFDAVFRIDAPDGGRATVVAEVKSSAEPRAVLASLGRMRHIRSAASADAIVLAAPFVSPLTRDHLAQAGIGWFDRTGNMMLALDRPSVLIRRYGADRNPFSNPADRRLKSLRGPGAARVVRSLLEIELPVGVRDLAMRAEVGAATSARVVDLLDREGLVERSTGKLIAEVRRRPLTYRWTADYGLTSSNDVEPMMDPRGLDHALDRLRSGDDQYLVTGSAAARACLPADVLPVAPLTTLVIYAERPRRIARDIGLRTPSRGANVLLVRPFDDVLTKGAFVEGGIRYAAAPQAVADLLTGPGRSTEEAEQLMDLMAEQDPRWAA</sequence>
<dbReference type="Proteomes" id="UP001564626">
    <property type="component" value="Unassembled WGS sequence"/>
</dbReference>